<proteinExistence type="predicted"/>
<evidence type="ECO:0000313" key="3">
    <source>
        <dbReference type="Proteomes" id="UP001519287"/>
    </source>
</evidence>
<dbReference type="Pfam" id="PF00963">
    <property type="entry name" value="Cohesin"/>
    <property type="match status" value="1"/>
</dbReference>
<evidence type="ECO:0000259" key="1">
    <source>
        <dbReference type="PROSITE" id="PS51766"/>
    </source>
</evidence>
<dbReference type="Gene3D" id="1.10.1330.10">
    <property type="entry name" value="Dockerin domain"/>
    <property type="match status" value="1"/>
</dbReference>
<accession>A0ABS4JB63</accession>
<dbReference type="PROSITE" id="PS51766">
    <property type="entry name" value="DOCKERIN"/>
    <property type="match status" value="1"/>
</dbReference>
<dbReference type="SUPFAM" id="SSF49384">
    <property type="entry name" value="Carbohydrate-binding domain"/>
    <property type="match status" value="1"/>
</dbReference>
<dbReference type="PROSITE" id="PS00018">
    <property type="entry name" value="EF_HAND_1"/>
    <property type="match status" value="2"/>
</dbReference>
<dbReference type="InterPro" id="IPR002105">
    <property type="entry name" value="Dockerin_1_rpt"/>
</dbReference>
<keyword evidence="3" id="KW-1185">Reference proteome</keyword>
<comment type="caution">
    <text evidence="2">The sequence shown here is derived from an EMBL/GenBank/DDBJ whole genome shotgun (WGS) entry which is preliminary data.</text>
</comment>
<dbReference type="Pfam" id="PF00404">
    <property type="entry name" value="Dockerin_1"/>
    <property type="match status" value="1"/>
</dbReference>
<feature type="domain" description="Dockerin" evidence="1">
    <location>
        <begin position="90"/>
        <end position="152"/>
    </location>
</feature>
<dbReference type="InterPro" id="IPR016134">
    <property type="entry name" value="Dockerin_dom"/>
</dbReference>
<sequence length="152" mass="15832">MEFVSAASIKEGVSLLETVADQPGSIQLILASTGPGKEIIGQGDIVELTFKSKQVSQTVASQIKVTSASLADGQGVEYAAELSSVTIQVTAGLSGDINHDNKVTVGDLAIMAANYGKDTSSPDWEQVKQADLNGDGKIDIEDLVAIAKKIKK</sequence>
<dbReference type="Proteomes" id="UP001519287">
    <property type="component" value="Unassembled WGS sequence"/>
</dbReference>
<dbReference type="InterPro" id="IPR002102">
    <property type="entry name" value="Cohesin_dom"/>
</dbReference>
<dbReference type="Gene3D" id="2.60.40.680">
    <property type="match status" value="1"/>
</dbReference>
<organism evidence="2 3">
    <name type="scientific">Paenibacillus eucommiae</name>
    <dbReference type="NCBI Taxonomy" id="1355755"/>
    <lineage>
        <taxon>Bacteria</taxon>
        <taxon>Bacillati</taxon>
        <taxon>Bacillota</taxon>
        <taxon>Bacilli</taxon>
        <taxon>Bacillales</taxon>
        <taxon>Paenibacillaceae</taxon>
        <taxon>Paenibacillus</taxon>
    </lineage>
</organism>
<dbReference type="SUPFAM" id="SSF63446">
    <property type="entry name" value="Type I dockerin domain"/>
    <property type="match status" value="1"/>
</dbReference>
<evidence type="ECO:0000313" key="2">
    <source>
        <dbReference type="EMBL" id="MBP1997088.1"/>
    </source>
</evidence>
<dbReference type="InterPro" id="IPR018247">
    <property type="entry name" value="EF_Hand_1_Ca_BS"/>
</dbReference>
<reference evidence="2 3" key="1">
    <citation type="submission" date="2021-03" db="EMBL/GenBank/DDBJ databases">
        <title>Genomic Encyclopedia of Type Strains, Phase IV (KMG-IV): sequencing the most valuable type-strain genomes for metagenomic binning, comparative biology and taxonomic classification.</title>
        <authorList>
            <person name="Goeker M."/>
        </authorList>
    </citation>
    <scope>NUCLEOTIDE SEQUENCE [LARGE SCALE GENOMIC DNA]</scope>
    <source>
        <strain evidence="2 3">DSM 26048</strain>
    </source>
</reference>
<dbReference type="CDD" id="cd14254">
    <property type="entry name" value="Dockerin_II"/>
    <property type="match status" value="1"/>
</dbReference>
<dbReference type="InterPro" id="IPR008965">
    <property type="entry name" value="CBM2/CBM3_carb-bd_dom_sf"/>
</dbReference>
<protein>
    <recommendedName>
        <fullName evidence="1">Dockerin domain-containing protein</fullName>
    </recommendedName>
</protein>
<name>A0ABS4JB63_9BACL</name>
<dbReference type="EMBL" id="JAGGLB010000071">
    <property type="protein sequence ID" value="MBP1997088.1"/>
    <property type="molecule type" value="Genomic_DNA"/>
</dbReference>
<dbReference type="InterPro" id="IPR036439">
    <property type="entry name" value="Dockerin_dom_sf"/>
</dbReference>
<gene>
    <name evidence="2" type="ORF">J2Z66_008766</name>
</gene>